<proteinExistence type="predicted"/>
<sequence>MSPAMSARATAPPTAGPAIQAALLVDEEFELVDLLDEDMEDEDVELFEEEDVDELGKDEDALDEAEAEDTDPEVGRTAVPVV</sequence>
<dbReference type="Proteomes" id="UP000696573">
    <property type="component" value="Unassembled WGS sequence"/>
</dbReference>
<dbReference type="EMBL" id="CABFNQ020000717">
    <property type="protein sequence ID" value="CAH0026032.1"/>
    <property type="molecule type" value="Genomic_DNA"/>
</dbReference>
<reference evidence="2" key="1">
    <citation type="submission" date="2021-10" db="EMBL/GenBank/DDBJ databases">
        <authorList>
            <person name="Piombo E."/>
        </authorList>
    </citation>
    <scope>NUCLEOTIDE SEQUENCE</scope>
</reference>
<feature type="compositionally biased region" description="Acidic residues" evidence="1">
    <location>
        <begin position="60"/>
        <end position="72"/>
    </location>
</feature>
<accession>A0A9N9VM91</accession>
<organism evidence="2 3">
    <name type="scientific">Clonostachys rhizophaga</name>
    <dbReference type="NCBI Taxonomy" id="160324"/>
    <lineage>
        <taxon>Eukaryota</taxon>
        <taxon>Fungi</taxon>
        <taxon>Dikarya</taxon>
        <taxon>Ascomycota</taxon>
        <taxon>Pezizomycotina</taxon>
        <taxon>Sordariomycetes</taxon>
        <taxon>Hypocreomycetidae</taxon>
        <taxon>Hypocreales</taxon>
        <taxon>Bionectriaceae</taxon>
        <taxon>Clonostachys</taxon>
    </lineage>
</organism>
<evidence type="ECO:0000313" key="2">
    <source>
        <dbReference type="EMBL" id="CAH0026032.1"/>
    </source>
</evidence>
<gene>
    <name evidence="2" type="ORF">CRHIZ90672A_00009554</name>
</gene>
<evidence type="ECO:0000313" key="3">
    <source>
        <dbReference type="Proteomes" id="UP000696573"/>
    </source>
</evidence>
<comment type="caution">
    <text evidence="2">The sequence shown here is derived from an EMBL/GenBank/DDBJ whole genome shotgun (WGS) entry which is preliminary data.</text>
</comment>
<evidence type="ECO:0000256" key="1">
    <source>
        <dbReference type="SAM" id="MobiDB-lite"/>
    </source>
</evidence>
<dbReference type="AlphaFoldDB" id="A0A9N9VM91"/>
<keyword evidence="3" id="KW-1185">Reference proteome</keyword>
<name>A0A9N9VM91_9HYPO</name>
<protein>
    <submittedName>
        <fullName evidence="2">Uncharacterized protein</fullName>
    </submittedName>
</protein>
<feature type="region of interest" description="Disordered" evidence="1">
    <location>
        <begin position="50"/>
        <end position="82"/>
    </location>
</feature>